<dbReference type="Proteomes" id="UP001347796">
    <property type="component" value="Unassembled WGS sequence"/>
</dbReference>
<feature type="region of interest" description="Disordered" evidence="1">
    <location>
        <begin position="68"/>
        <end position="102"/>
    </location>
</feature>
<feature type="transmembrane region" description="Helical" evidence="2">
    <location>
        <begin position="9"/>
        <end position="27"/>
    </location>
</feature>
<evidence type="ECO:0000313" key="3">
    <source>
        <dbReference type="EMBL" id="KAK6173122.1"/>
    </source>
</evidence>
<keyword evidence="2" id="KW-0472">Membrane</keyword>
<proteinExistence type="predicted"/>
<keyword evidence="2" id="KW-0812">Transmembrane</keyword>
<dbReference type="AlphaFoldDB" id="A0AAN8J9M8"/>
<keyword evidence="2" id="KW-1133">Transmembrane helix</keyword>
<sequence length="494" mass="56558">MSNRSKQNVFTVIILMMFSLIGGYWYFGILPGYKWKLVSPYAVFPNKELNKSFESKLTHIIPVRTESRTSEDLHHIPARTESRTSEDLHHIPARTESRTSEDLRHIPARTSQGLQHIPVRTESRTSEDLQHIPVRTESKSSEDLQHIPARTESAENRTVEVIQRVPTRTKYNESLFSEKKDLHQTAGNHKNLKQEKTRLILFTSWVDTKEKSLVHANVMNSWQFWKPLVKPLFFYSNKTTGDRMKKSGWLTLPVSNTACGTSKIPVIRDMFLDAMKNYDSSLYGYANGDITFDEGISTSIKFLSENAIIREKPVMILIRRTNVDFTNGPLLNRSSNFTEIRLRGKVLNDGSSDGFFTNTLFPWKYIPDIVVGRMGIAMWLVSYARAVNATLIEISKTVQVIHMTTKSGNYESHSTQNVYCNHELYKKFNAYPTTWGCGHIHCASLELKADENGNIILKKKSKNEITEGCYNCSMNLLNVLPKSYGKQAYPHFTV</sequence>
<dbReference type="EMBL" id="JAZGQO010000011">
    <property type="protein sequence ID" value="KAK6173122.1"/>
    <property type="molecule type" value="Genomic_DNA"/>
</dbReference>
<comment type="caution">
    <text evidence="3">The sequence shown here is derived from an EMBL/GenBank/DDBJ whole genome shotgun (WGS) entry which is preliminary data.</text>
</comment>
<keyword evidence="4" id="KW-1185">Reference proteome</keyword>
<accession>A0AAN8J9M8</accession>
<evidence type="ECO:0000313" key="4">
    <source>
        <dbReference type="Proteomes" id="UP001347796"/>
    </source>
</evidence>
<protein>
    <submittedName>
        <fullName evidence="3">Uncharacterized protein</fullName>
    </submittedName>
</protein>
<gene>
    <name evidence="3" type="ORF">SNE40_016640</name>
</gene>
<reference evidence="3 4" key="1">
    <citation type="submission" date="2024-01" db="EMBL/GenBank/DDBJ databases">
        <title>The genome of the rayed Mediterranean limpet Patella caerulea (Linnaeus, 1758).</title>
        <authorList>
            <person name="Anh-Thu Weber A."/>
            <person name="Halstead-Nussloch G."/>
        </authorList>
    </citation>
    <scope>NUCLEOTIDE SEQUENCE [LARGE SCALE GENOMIC DNA]</scope>
    <source>
        <strain evidence="3">AATW-2023a</strain>
        <tissue evidence="3">Whole specimen</tissue>
    </source>
</reference>
<organism evidence="3 4">
    <name type="scientific">Patella caerulea</name>
    <name type="common">Rayed Mediterranean limpet</name>
    <dbReference type="NCBI Taxonomy" id="87958"/>
    <lineage>
        <taxon>Eukaryota</taxon>
        <taxon>Metazoa</taxon>
        <taxon>Spiralia</taxon>
        <taxon>Lophotrochozoa</taxon>
        <taxon>Mollusca</taxon>
        <taxon>Gastropoda</taxon>
        <taxon>Patellogastropoda</taxon>
        <taxon>Patelloidea</taxon>
        <taxon>Patellidae</taxon>
        <taxon>Patella</taxon>
    </lineage>
</organism>
<name>A0AAN8J9M8_PATCE</name>
<evidence type="ECO:0000256" key="2">
    <source>
        <dbReference type="SAM" id="Phobius"/>
    </source>
</evidence>
<evidence type="ECO:0000256" key="1">
    <source>
        <dbReference type="SAM" id="MobiDB-lite"/>
    </source>
</evidence>